<dbReference type="STRING" id="1703345.A3860_15100"/>
<dbReference type="InterPro" id="IPR050769">
    <property type="entry name" value="NAT_camello-type"/>
</dbReference>
<protein>
    <recommendedName>
        <fullName evidence="2">N-acetyltransferase domain-containing protein</fullName>
    </recommendedName>
</protein>
<dbReference type="SUPFAM" id="SSF55729">
    <property type="entry name" value="Acyl-CoA N-acyltransferases (Nat)"/>
    <property type="match status" value="1"/>
</dbReference>
<dbReference type="OrthoDB" id="9797178at2"/>
<dbReference type="InterPro" id="IPR016181">
    <property type="entry name" value="Acyl_CoA_acyltransferase"/>
</dbReference>
<comment type="caution">
    <text evidence="3">The sequence shown here is derived from an EMBL/GenBank/DDBJ whole genome shotgun (WGS) entry which is preliminary data.</text>
</comment>
<dbReference type="EMBL" id="LVYD01000013">
    <property type="protein sequence ID" value="OQP65916.1"/>
    <property type="molecule type" value="Genomic_DNA"/>
</dbReference>
<dbReference type="CDD" id="cd04301">
    <property type="entry name" value="NAT_SF"/>
    <property type="match status" value="1"/>
</dbReference>
<evidence type="ECO:0000259" key="2">
    <source>
        <dbReference type="PROSITE" id="PS51186"/>
    </source>
</evidence>
<evidence type="ECO:0000313" key="4">
    <source>
        <dbReference type="Proteomes" id="UP000192796"/>
    </source>
</evidence>
<dbReference type="InterPro" id="IPR000182">
    <property type="entry name" value="GNAT_dom"/>
</dbReference>
<dbReference type="Proteomes" id="UP000192796">
    <property type="component" value="Unassembled WGS sequence"/>
</dbReference>
<dbReference type="PROSITE" id="PS51186">
    <property type="entry name" value="GNAT"/>
    <property type="match status" value="1"/>
</dbReference>
<name>A0A1V9G623_9BACT</name>
<evidence type="ECO:0000313" key="3">
    <source>
        <dbReference type="EMBL" id="OQP65916.1"/>
    </source>
</evidence>
<proteinExistence type="predicted"/>
<evidence type="ECO:0000256" key="1">
    <source>
        <dbReference type="ARBA" id="ARBA00022679"/>
    </source>
</evidence>
<reference evidence="3 4" key="1">
    <citation type="submission" date="2016-03" db="EMBL/GenBank/DDBJ databases">
        <title>Niastella vici sp. nov., isolated from farmland soil.</title>
        <authorList>
            <person name="Chen L."/>
            <person name="Wang D."/>
            <person name="Yang S."/>
            <person name="Wang G."/>
        </authorList>
    </citation>
    <scope>NUCLEOTIDE SEQUENCE [LARGE SCALE GENOMIC DNA]</scope>
    <source>
        <strain evidence="3 4">DJ57</strain>
    </source>
</reference>
<dbReference type="PANTHER" id="PTHR13947:SF37">
    <property type="entry name" value="LD18367P"/>
    <property type="match status" value="1"/>
</dbReference>
<keyword evidence="4" id="KW-1185">Reference proteome</keyword>
<sequence>MKGIAYFYWVNINITISLATPGDAWAIADVISEAAHDLTTKFGTGHWSAVASEKGVLNGMSKAKVLVVRSEVEVVGTVRLTPSRPWVIDPAYFTPVPRPIYLVDMAIRPGYQRMGVGRALIEEAKALATALAGDSIRLDAYEGVAGACGFYEKCGFTEMGHISYKKVPHVYFEWLIEKK</sequence>
<gene>
    <name evidence="3" type="ORF">A3860_15100</name>
</gene>
<keyword evidence="1" id="KW-0808">Transferase</keyword>
<accession>A0A1V9G623</accession>
<dbReference type="PANTHER" id="PTHR13947">
    <property type="entry name" value="GNAT FAMILY N-ACETYLTRANSFERASE"/>
    <property type="match status" value="1"/>
</dbReference>
<dbReference type="AlphaFoldDB" id="A0A1V9G623"/>
<feature type="domain" description="N-acetyltransferase" evidence="2">
    <location>
        <begin position="14"/>
        <end position="177"/>
    </location>
</feature>
<dbReference type="Pfam" id="PF00583">
    <property type="entry name" value="Acetyltransf_1"/>
    <property type="match status" value="1"/>
</dbReference>
<organism evidence="3 4">
    <name type="scientific">Niastella vici</name>
    <dbReference type="NCBI Taxonomy" id="1703345"/>
    <lineage>
        <taxon>Bacteria</taxon>
        <taxon>Pseudomonadati</taxon>
        <taxon>Bacteroidota</taxon>
        <taxon>Chitinophagia</taxon>
        <taxon>Chitinophagales</taxon>
        <taxon>Chitinophagaceae</taxon>
        <taxon>Niastella</taxon>
    </lineage>
</organism>
<dbReference type="Gene3D" id="3.40.630.30">
    <property type="match status" value="1"/>
</dbReference>
<dbReference type="RefSeq" id="WP_081145762.1">
    <property type="nucleotide sequence ID" value="NZ_LVYD01000013.1"/>
</dbReference>
<dbReference type="GO" id="GO:0008080">
    <property type="term" value="F:N-acetyltransferase activity"/>
    <property type="evidence" value="ECO:0007669"/>
    <property type="project" value="InterPro"/>
</dbReference>